<keyword evidence="3" id="KW-1185">Reference proteome</keyword>
<dbReference type="GeneID" id="103510472"/>
<proteinExistence type="predicted"/>
<dbReference type="InterPro" id="IPR036305">
    <property type="entry name" value="RGS_sf"/>
</dbReference>
<dbReference type="InterPro" id="IPR016137">
    <property type="entry name" value="RGS"/>
</dbReference>
<dbReference type="Proteomes" id="UP000079169">
    <property type="component" value="Unplaced"/>
</dbReference>
<dbReference type="PROSITE" id="PS50132">
    <property type="entry name" value="RGS"/>
    <property type="match status" value="1"/>
</dbReference>
<reference evidence="4 5" key="1">
    <citation type="submission" date="2025-04" db="UniProtKB">
        <authorList>
            <consortium name="RefSeq"/>
        </authorList>
    </citation>
    <scope>IDENTIFICATION</scope>
</reference>
<dbReference type="PaxDb" id="121845-A0A1S3D4M4"/>
<evidence type="ECO:0000256" key="1">
    <source>
        <dbReference type="SAM" id="MobiDB-lite"/>
    </source>
</evidence>
<dbReference type="KEGG" id="dci:103510472"/>
<sequence length="191" mass="21837">MTACIPCSSHIAPEDLDRWTDNIQNVLMADQGRMRFKQFLESRQLDEALKTLEFWERTNACVHAYERNCKNHHLTAHQKADYEASFRREAKALVDFADENINFNIHQMSLLYAALDKDASDLHNTLARTLTSASHLLDNEYVVFRKYLLKQKLTLHKKHGKLSPTSAAAAAKQTHHTPPLPTSPGKEKAKK</sequence>
<feature type="region of interest" description="Disordered" evidence="1">
    <location>
        <begin position="159"/>
        <end position="191"/>
    </location>
</feature>
<evidence type="ECO:0000313" key="3">
    <source>
        <dbReference type="Proteomes" id="UP000079169"/>
    </source>
</evidence>
<accession>A0A1S3D4M4</accession>
<dbReference type="RefSeq" id="XP_026680318.1">
    <property type="nucleotide sequence ID" value="XM_026824517.1"/>
</dbReference>
<dbReference type="AlphaFoldDB" id="A0A1S3D4M4"/>
<feature type="domain" description="RGS" evidence="2">
    <location>
        <begin position="22"/>
        <end position="56"/>
    </location>
</feature>
<evidence type="ECO:0000313" key="5">
    <source>
        <dbReference type="RefSeq" id="XP_026680318.1"/>
    </source>
</evidence>
<gene>
    <name evidence="4 5" type="primary">LOC103510472</name>
</gene>
<organism evidence="3 5">
    <name type="scientific">Diaphorina citri</name>
    <name type="common">Asian citrus psyllid</name>
    <dbReference type="NCBI Taxonomy" id="121845"/>
    <lineage>
        <taxon>Eukaryota</taxon>
        <taxon>Metazoa</taxon>
        <taxon>Ecdysozoa</taxon>
        <taxon>Arthropoda</taxon>
        <taxon>Hexapoda</taxon>
        <taxon>Insecta</taxon>
        <taxon>Pterygota</taxon>
        <taxon>Neoptera</taxon>
        <taxon>Paraneoptera</taxon>
        <taxon>Hemiptera</taxon>
        <taxon>Sternorrhyncha</taxon>
        <taxon>Psylloidea</taxon>
        <taxon>Psyllidae</taxon>
        <taxon>Diaphorininae</taxon>
        <taxon>Diaphorina</taxon>
    </lineage>
</organism>
<name>A0A1S3D4M4_DIACI</name>
<dbReference type="SUPFAM" id="SSF48097">
    <property type="entry name" value="Regulator of G-protein signaling, RGS"/>
    <property type="match status" value="1"/>
</dbReference>
<evidence type="ECO:0000259" key="2">
    <source>
        <dbReference type="PROSITE" id="PS50132"/>
    </source>
</evidence>
<dbReference type="RefSeq" id="XP_008473362.1">
    <property type="nucleotide sequence ID" value="XM_008475140.3"/>
</dbReference>
<evidence type="ECO:0000313" key="4">
    <source>
        <dbReference type="RefSeq" id="XP_008473362.1"/>
    </source>
</evidence>
<protein>
    <submittedName>
        <fullName evidence="4">Uncharacterized protein LOC103510472 isoform X1</fullName>
    </submittedName>
    <submittedName>
        <fullName evidence="5">Uncharacterized protein LOC103510472 isoform X3</fullName>
    </submittedName>
</protein>